<keyword evidence="3" id="KW-1185">Reference proteome</keyword>
<dbReference type="AlphaFoldDB" id="A0A9W7CZM8"/>
<feature type="compositionally biased region" description="Basic and acidic residues" evidence="1">
    <location>
        <begin position="17"/>
        <end position="28"/>
    </location>
</feature>
<feature type="region of interest" description="Disordered" evidence="1">
    <location>
        <begin position="1"/>
        <end position="126"/>
    </location>
</feature>
<name>A0A9W7CZM8_9STRA</name>
<dbReference type="EMBL" id="BSXT01002482">
    <property type="protein sequence ID" value="GMF49089.1"/>
    <property type="molecule type" value="Genomic_DNA"/>
</dbReference>
<proteinExistence type="predicted"/>
<organism evidence="2 3">
    <name type="scientific">Phytophthora fragariaefolia</name>
    <dbReference type="NCBI Taxonomy" id="1490495"/>
    <lineage>
        <taxon>Eukaryota</taxon>
        <taxon>Sar</taxon>
        <taxon>Stramenopiles</taxon>
        <taxon>Oomycota</taxon>
        <taxon>Peronosporomycetes</taxon>
        <taxon>Peronosporales</taxon>
        <taxon>Peronosporaceae</taxon>
        <taxon>Phytophthora</taxon>
    </lineage>
</organism>
<feature type="compositionally biased region" description="Polar residues" evidence="1">
    <location>
        <begin position="72"/>
        <end position="85"/>
    </location>
</feature>
<evidence type="ECO:0000313" key="2">
    <source>
        <dbReference type="EMBL" id="GMF49089.1"/>
    </source>
</evidence>
<comment type="caution">
    <text evidence="2">The sequence shown here is derived from an EMBL/GenBank/DDBJ whole genome shotgun (WGS) entry which is preliminary data.</text>
</comment>
<dbReference type="Proteomes" id="UP001165121">
    <property type="component" value="Unassembled WGS sequence"/>
</dbReference>
<evidence type="ECO:0000256" key="1">
    <source>
        <dbReference type="SAM" id="MobiDB-lite"/>
    </source>
</evidence>
<gene>
    <name evidence="2" type="ORF">Pfra01_001925100</name>
</gene>
<feature type="compositionally biased region" description="Acidic residues" evidence="1">
    <location>
        <begin position="44"/>
        <end position="55"/>
    </location>
</feature>
<protein>
    <submittedName>
        <fullName evidence="2">Unnamed protein product</fullName>
    </submittedName>
</protein>
<sequence>MKQHEEMTQGDDYDGPPPKRDFRADNVPHGRFQPRRSGRPYVIQDEDSPGEVEDDREVRFQDVVEEFPDVPSTASSAAGSAQPGNDSGKDGSQEQAISSAVFQIIESSGWRPPPNGEFRPAPRSPRFEDRKRTKFCERCNDHSTESCWYDLKCNRCGRKGQPAHLCRVRPCEFCNKFHETQCGEWKMFQMVKKLARQGTLDLPSAIRGQLLDGDTDFGEQQLN</sequence>
<evidence type="ECO:0000313" key="3">
    <source>
        <dbReference type="Proteomes" id="UP001165121"/>
    </source>
</evidence>
<reference evidence="2" key="1">
    <citation type="submission" date="2023-04" db="EMBL/GenBank/DDBJ databases">
        <title>Phytophthora fragariaefolia NBRC 109709.</title>
        <authorList>
            <person name="Ichikawa N."/>
            <person name="Sato H."/>
            <person name="Tonouchi N."/>
        </authorList>
    </citation>
    <scope>NUCLEOTIDE SEQUENCE</scope>
    <source>
        <strain evidence="2">NBRC 109709</strain>
    </source>
</reference>
<accession>A0A9W7CZM8</accession>